<dbReference type="KEGG" id="saqu:EJC51_22750"/>
<gene>
    <name evidence="7" type="ORF">EJC51_22750</name>
</gene>
<dbReference type="FunFam" id="3.40.50.300:FF:000994">
    <property type="entry name" value="DNA helicase"/>
    <property type="match status" value="1"/>
</dbReference>
<dbReference type="PROSITE" id="PS51198">
    <property type="entry name" value="UVRD_HELICASE_ATP_BIND"/>
    <property type="match status" value="1"/>
</dbReference>
<keyword evidence="3 5" id="KW-0347">Helicase</keyword>
<evidence type="ECO:0000256" key="2">
    <source>
        <dbReference type="ARBA" id="ARBA00022801"/>
    </source>
</evidence>
<keyword evidence="8" id="KW-1185">Reference proteome</keyword>
<dbReference type="FunFam" id="3.40.50.300:FF:001426">
    <property type="entry name" value="DNA helicase"/>
    <property type="match status" value="1"/>
</dbReference>
<keyword evidence="2 5" id="KW-0378">Hydrolase</keyword>
<dbReference type="GO" id="GO:0005829">
    <property type="term" value="C:cytosol"/>
    <property type="evidence" value="ECO:0007669"/>
    <property type="project" value="TreeGrafter"/>
</dbReference>
<dbReference type="AlphaFoldDB" id="A0A3Q9C1H9"/>
<evidence type="ECO:0000256" key="3">
    <source>
        <dbReference type="ARBA" id="ARBA00022806"/>
    </source>
</evidence>
<dbReference type="InterPro" id="IPR014016">
    <property type="entry name" value="UvrD-like_ATP-bd"/>
</dbReference>
<reference evidence="7 8" key="1">
    <citation type="submission" date="2018-12" db="EMBL/GenBank/DDBJ databases">
        <authorList>
            <person name="Li K."/>
        </authorList>
    </citation>
    <scope>NUCLEOTIDE SEQUENCE [LARGE SCALE GENOMIC DNA]</scope>
    <source>
        <strain evidence="8">CR22</strain>
    </source>
</reference>
<dbReference type="RefSeq" id="WP_126272792.1">
    <property type="nucleotide sequence ID" value="NZ_CP034463.1"/>
</dbReference>
<proteinExistence type="predicted"/>
<dbReference type="InterPro" id="IPR000212">
    <property type="entry name" value="DNA_helicase_UvrD/REP"/>
</dbReference>
<dbReference type="PANTHER" id="PTHR11070">
    <property type="entry name" value="UVRD / RECB / PCRA DNA HELICASE FAMILY MEMBER"/>
    <property type="match status" value="1"/>
</dbReference>
<dbReference type="Gene3D" id="3.40.50.300">
    <property type="entry name" value="P-loop containing nucleotide triphosphate hydrolases"/>
    <property type="match status" value="2"/>
</dbReference>
<dbReference type="EMBL" id="CP034463">
    <property type="protein sequence ID" value="AZP18659.1"/>
    <property type="molecule type" value="Genomic_DNA"/>
</dbReference>
<evidence type="ECO:0000256" key="5">
    <source>
        <dbReference type="PROSITE-ProRule" id="PRU00560"/>
    </source>
</evidence>
<name>A0A3Q9C1H9_9ACTN</name>
<dbReference type="Proteomes" id="UP000280197">
    <property type="component" value="Chromosome"/>
</dbReference>
<evidence type="ECO:0000256" key="1">
    <source>
        <dbReference type="ARBA" id="ARBA00022741"/>
    </source>
</evidence>
<dbReference type="GO" id="GO:0016787">
    <property type="term" value="F:hydrolase activity"/>
    <property type="evidence" value="ECO:0007669"/>
    <property type="project" value="UniProtKB-UniRule"/>
</dbReference>
<feature type="domain" description="UvrD-like helicase ATP-binding" evidence="6">
    <location>
        <begin position="187"/>
        <end position="541"/>
    </location>
</feature>
<sequence length="686" mass="74478">MSTPVDDPAPLDDPLGRERGHLAASRAALRAMREDAESLDIKDVTANWVNAQILERQINERIAALADLSDTPLFFGRLDYLHAPGTDLAEGADGERFYIGRRHVHDHDGDPMVIDWRAPVSQPFYRASKKDPMDVGLRRRFGYTRGDITAYEDEHLSDPAEAATTSKLLQQEIERPRVGPMRDIVATIQPEQDEIVRSGLGGTVCVQGGPGTGKTAVGLHRVAYLLYAHRDRLARTGTLVIGPNRSFLHYIEQVLPALGELSVQQATVDDLVAKGIEVRGSDDAAAAVIKGDARMAEVLRRAVYAHVTMPTEPVVVVRGSRRWRVPAYELEDIVRELLDRDIRYGAARDALPQRIAHAVLVQMERSGEAPDDRVQDSVARNTAVKAAVKQIWPPVDPAKLVLRLLTDADFLAAHADGILDEDEQKTILWAKPVRSVKSAKWSAADAVLIDEATDVVERTHSLGHVVLDEAQDLSPMQYRAVGRRCTTGSATVLGDLAQGTTPWATRSWDEALAHLGKADGVIEELTAGFRVPTDVITYASRLLPHIAPGLTPVASVRENPGFFDLRAITGAAEVVAACEELLRNEGSTGLIAADARVPALAEALDAAGIGYLAPGEETTEETRLTLVPASLAKGLEYDYVVLDEPQAVVDGEPDERTGLRRLYVALTRAVSGLIVTHAAPLPVQLG</sequence>
<dbReference type="PANTHER" id="PTHR11070:SF45">
    <property type="entry name" value="DNA 3'-5' HELICASE"/>
    <property type="match status" value="1"/>
</dbReference>
<protein>
    <submittedName>
        <fullName evidence="7">AAA family ATPase</fullName>
    </submittedName>
</protein>
<dbReference type="Pfam" id="PF13538">
    <property type="entry name" value="UvrD_C_2"/>
    <property type="match status" value="1"/>
</dbReference>
<evidence type="ECO:0000313" key="8">
    <source>
        <dbReference type="Proteomes" id="UP000280197"/>
    </source>
</evidence>
<dbReference type="InterPro" id="IPR027417">
    <property type="entry name" value="P-loop_NTPase"/>
</dbReference>
<evidence type="ECO:0000256" key="4">
    <source>
        <dbReference type="ARBA" id="ARBA00022840"/>
    </source>
</evidence>
<dbReference type="GO" id="GO:0043138">
    <property type="term" value="F:3'-5' DNA helicase activity"/>
    <property type="evidence" value="ECO:0007669"/>
    <property type="project" value="TreeGrafter"/>
</dbReference>
<dbReference type="GO" id="GO:0003677">
    <property type="term" value="F:DNA binding"/>
    <property type="evidence" value="ECO:0007669"/>
    <property type="project" value="InterPro"/>
</dbReference>
<dbReference type="GO" id="GO:0005524">
    <property type="term" value="F:ATP binding"/>
    <property type="evidence" value="ECO:0007669"/>
    <property type="project" value="UniProtKB-UniRule"/>
</dbReference>
<keyword evidence="1 5" id="KW-0547">Nucleotide-binding</keyword>
<keyword evidence="4 5" id="KW-0067">ATP-binding</keyword>
<dbReference type="InterPro" id="IPR027785">
    <property type="entry name" value="UvrD-like_helicase_C"/>
</dbReference>
<evidence type="ECO:0000313" key="7">
    <source>
        <dbReference type="EMBL" id="AZP18659.1"/>
    </source>
</evidence>
<organism evidence="7 8">
    <name type="scientific">Streptomyces aquilus</name>
    <dbReference type="NCBI Taxonomy" id="2548456"/>
    <lineage>
        <taxon>Bacteria</taxon>
        <taxon>Bacillati</taxon>
        <taxon>Actinomycetota</taxon>
        <taxon>Actinomycetes</taxon>
        <taxon>Kitasatosporales</taxon>
        <taxon>Streptomycetaceae</taxon>
        <taxon>Streptomyces</taxon>
    </lineage>
</organism>
<dbReference type="GO" id="GO:0000725">
    <property type="term" value="P:recombinational repair"/>
    <property type="evidence" value="ECO:0007669"/>
    <property type="project" value="TreeGrafter"/>
</dbReference>
<feature type="binding site" evidence="5">
    <location>
        <begin position="208"/>
        <end position="215"/>
    </location>
    <ligand>
        <name>ATP</name>
        <dbReference type="ChEBI" id="CHEBI:30616"/>
    </ligand>
</feature>
<evidence type="ECO:0000259" key="6">
    <source>
        <dbReference type="PROSITE" id="PS51198"/>
    </source>
</evidence>
<accession>A0A3Q9C1H9</accession>
<dbReference type="SUPFAM" id="SSF52540">
    <property type="entry name" value="P-loop containing nucleoside triphosphate hydrolases"/>
    <property type="match status" value="1"/>
</dbReference>